<reference evidence="1" key="1">
    <citation type="submission" date="2020-03" db="EMBL/GenBank/DDBJ databases">
        <title>The deep terrestrial virosphere.</title>
        <authorList>
            <person name="Holmfeldt K."/>
            <person name="Nilsson E."/>
            <person name="Simone D."/>
            <person name="Lopez-Fernandez M."/>
            <person name="Wu X."/>
            <person name="de Brujin I."/>
            <person name="Lundin D."/>
            <person name="Andersson A."/>
            <person name="Bertilsson S."/>
            <person name="Dopson M."/>
        </authorList>
    </citation>
    <scope>NUCLEOTIDE SEQUENCE</scope>
    <source>
        <strain evidence="3">MM415A00890</strain>
        <strain evidence="2">MM415B00713</strain>
        <strain evidence="1">TM448A02173</strain>
    </source>
</reference>
<dbReference type="EMBL" id="MT144268">
    <property type="protein sequence ID" value="QJA51496.1"/>
    <property type="molecule type" value="Genomic_DNA"/>
</dbReference>
<evidence type="ECO:0000313" key="1">
    <source>
        <dbReference type="EMBL" id="QJA51496.1"/>
    </source>
</evidence>
<dbReference type="EMBL" id="MT142380">
    <property type="protein sequence ID" value="QJA79423.1"/>
    <property type="molecule type" value="Genomic_DNA"/>
</dbReference>
<proteinExistence type="predicted"/>
<gene>
    <name evidence="3" type="ORF">MM415A00890_0021</name>
    <name evidence="2" type="ORF">MM415B00713_0025</name>
    <name evidence="1" type="ORF">TM448A02173_0002</name>
</gene>
<sequence>MKICKKEGHRYATLDESYSKRTFSRSTGESGTCNTGILYRRLFCPRCGDVIEVISQDRRLQGIRMTPMEIANEKR</sequence>
<evidence type="ECO:0000313" key="2">
    <source>
        <dbReference type="EMBL" id="QJA62855.1"/>
    </source>
</evidence>
<dbReference type="AlphaFoldDB" id="A0A6H1ZU89"/>
<evidence type="ECO:0000313" key="3">
    <source>
        <dbReference type="EMBL" id="QJA79423.1"/>
    </source>
</evidence>
<accession>A0A6H1ZU89</accession>
<name>A0A6H1ZU89_9ZZZZ</name>
<protein>
    <submittedName>
        <fullName evidence="1">Uncharacterized protein</fullName>
    </submittedName>
</protein>
<organism evidence="1">
    <name type="scientific">viral metagenome</name>
    <dbReference type="NCBI Taxonomy" id="1070528"/>
    <lineage>
        <taxon>unclassified sequences</taxon>
        <taxon>metagenomes</taxon>
        <taxon>organismal metagenomes</taxon>
    </lineage>
</organism>
<dbReference type="EMBL" id="MT141483">
    <property type="protein sequence ID" value="QJA62855.1"/>
    <property type="molecule type" value="Genomic_DNA"/>
</dbReference>